<reference evidence="2" key="1">
    <citation type="submission" date="2023-06" db="EMBL/GenBank/DDBJ databases">
        <authorList>
            <person name="Noh H."/>
        </authorList>
    </citation>
    <scope>NUCLEOTIDE SEQUENCE</scope>
    <source>
        <strain evidence="2">DUCC20226</strain>
    </source>
</reference>
<keyword evidence="1" id="KW-0732">Signal</keyword>
<accession>A0AAD9W073</accession>
<keyword evidence="3" id="KW-1185">Reference proteome</keyword>
<sequence>MQFLSLHSLALAVLAVSAVGASPTSEHQNSKRNDGECNGTSCNLNPGGLIPSNYECTIGSCVGSGGGDGAFCKSVGTTNDILCPVNCGDRCPQ</sequence>
<protein>
    <submittedName>
        <fullName evidence="2">Uncharacterized protein</fullName>
    </submittedName>
</protein>
<evidence type="ECO:0000313" key="3">
    <source>
        <dbReference type="Proteomes" id="UP001265746"/>
    </source>
</evidence>
<evidence type="ECO:0000256" key="1">
    <source>
        <dbReference type="SAM" id="SignalP"/>
    </source>
</evidence>
<comment type="caution">
    <text evidence="2">The sequence shown here is derived from an EMBL/GenBank/DDBJ whole genome shotgun (WGS) entry which is preliminary data.</text>
</comment>
<name>A0AAD9W073_PHOAM</name>
<dbReference type="AlphaFoldDB" id="A0AAD9W073"/>
<feature type="chain" id="PRO_5041980421" evidence="1">
    <location>
        <begin position="22"/>
        <end position="93"/>
    </location>
</feature>
<organism evidence="2 3">
    <name type="scientific">Phomopsis amygdali</name>
    <name type="common">Fusicoccum amygdali</name>
    <dbReference type="NCBI Taxonomy" id="1214568"/>
    <lineage>
        <taxon>Eukaryota</taxon>
        <taxon>Fungi</taxon>
        <taxon>Dikarya</taxon>
        <taxon>Ascomycota</taxon>
        <taxon>Pezizomycotina</taxon>
        <taxon>Sordariomycetes</taxon>
        <taxon>Sordariomycetidae</taxon>
        <taxon>Diaporthales</taxon>
        <taxon>Diaporthaceae</taxon>
        <taxon>Diaporthe</taxon>
    </lineage>
</organism>
<feature type="signal peptide" evidence="1">
    <location>
        <begin position="1"/>
        <end position="21"/>
    </location>
</feature>
<proteinExistence type="predicted"/>
<gene>
    <name evidence="2" type="ORF">N8I77_011422</name>
</gene>
<evidence type="ECO:0000313" key="2">
    <source>
        <dbReference type="EMBL" id="KAK2599689.1"/>
    </source>
</evidence>
<dbReference type="EMBL" id="JAUJFL010000007">
    <property type="protein sequence ID" value="KAK2599689.1"/>
    <property type="molecule type" value="Genomic_DNA"/>
</dbReference>
<dbReference type="Proteomes" id="UP001265746">
    <property type="component" value="Unassembled WGS sequence"/>
</dbReference>